<gene>
    <name evidence="3" type="ORF">D5H75_04170</name>
</gene>
<dbReference type="EMBL" id="QZEY01000001">
    <property type="protein sequence ID" value="RJL35968.1"/>
    <property type="molecule type" value="Genomic_DNA"/>
</dbReference>
<dbReference type="InterPro" id="IPR036249">
    <property type="entry name" value="Thioredoxin-like_sf"/>
</dbReference>
<evidence type="ECO:0000256" key="1">
    <source>
        <dbReference type="SAM" id="MobiDB-lite"/>
    </source>
</evidence>
<proteinExistence type="predicted"/>
<evidence type="ECO:0000259" key="2">
    <source>
        <dbReference type="PROSITE" id="PS51352"/>
    </source>
</evidence>
<dbReference type="OrthoDB" id="128449at2"/>
<comment type="caution">
    <text evidence="3">The sequence shown here is derived from an EMBL/GenBank/DDBJ whole genome shotgun (WGS) entry which is preliminary data.</text>
</comment>
<feature type="domain" description="Thioredoxin" evidence="2">
    <location>
        <begin position="51"/>
        <end position="192"/>
    </location>
</feature>
<dbReference type="Proteomes" id="UP000265768">
    <property type="component" value="Unassembled WGS sequence"/>
</dbReference>
<reference evidence="3 4" key="1">
    <citation type="submission" date="2018-09" db="EMBL/GenBank/DDBJ databases">
        <title>YIM 75507 draft genome.</title>
        <authorList>
            <person name="Tang S."/>
            <person name="Feng Y."/>
        </authorList>
    </citation>
    <scope>NUCLEOTIDE SEQUENCE [LARGE SCALE GENOMIC DNA]</scope>
    <source>
        <strain evidence="3 4">YIM 75507</strain>
    </source>
</reference>
<name>A0A3A4BWK4_9ACTN</name>
<dbReference type="PROSITE" id="PS51352">
    <property type="entry name" value="THIOREDOXIN_2"/>
    <property type="match status" value="1"/>
</dbReference>
<dbReference type="Gene3D" id="3.40.30.10">
    <property type="entry name" value="Glutaredoxin"/>
    <property type="match status" value="1"/>
</dbReference>
<dbReference type="InterPro" id="IPR013766">
    <property type="entry name" value="Thioredoxin_domain"/>
</dbReference>
<feature type="region of interest" description="Disordered" evidence="1">
    <location>
        <begin position="172"/>
        <end position="194"/>
    </location>
</feature>
<organism evidence="3 4">
    <name type="scientific">Bailinhaonella thermotolerans</name>
    <dbReference type="NCBI Taxonomy" id="1070861"/>
    <lineage>
        <taxon>Bacteria</taxon>
        <taxon>Bacillati</taxon>
        <taxon>Actinomycetota</taxon>
        <taxon>Actinomycetes</taxon>
        <taxon>Streptosporangiales</taxon>
        <taxon>Streptosporangiaceae</taxon>
        <taxon>Bailinhaonella</taxon>
    </lineage>
</organism>
<evidence type="ECO:0000313" key="4">
    <source>
        <dbReference type="Proteomes" id="UP000265768"/>
    </source>
</evidence>
<dbReference type="SUPFAM" id="SSF52833">
    <property type="entry name" value="Thioredoxin-like"/>
    <property type="match status" value="1"/>
</dbReference>
<accession>A0A3A4BWK4</accession>
<sequence>MPYLAAAVALIGALCLANLLLTFGVIRRLREHSERLARPGAGQGAQGPPVLRPGDRVDHFAATTTEGLPVDRDRLPERTLVGLFMTGCWPCQEMLPEFADYARNTVGDRDRVLAVVAALDPAHLEDYEKELAGVAHIVVDEDQGPLVQAFRATGFPAVYLLDPGGVVVAGAPRPSELDASRPSLHAADGAADAR</sequence>
<dbReference type="CDD" id="cd02966">
    <property type="entry name" value="TlpA_like_family"/>
    <property type="match status" value="1"/>
</dbReference>
<dbReference type="RefSeq" id="WP_119924941.1">
    <property type="nucleotide sequence ID" value="NZ_QZEY01000001.1"/>
</dbReference>
<keyword evidence="4" id="KW-1185">Reference proteome</keyword>
<dbReference type="AlphaFoldDB" id="A0A3A4BWK4"/>
<evidence type="ECO:0000313" key="3">
    <source>
        <dbReference type="EMBL" id="RJL35968.1"/>
    </source>
</evidence>
<protein>
    <submittedName>
        <fullName evidence="3">TlpA family protein disulfide reductase</fullName>
    </submittedName>
</protein>